<protein>
    <submittedName>
        <fullName evidence="3">Uncharacterized protein</fullName>
    </submittedName>
</protein>
<organism evidence="3 4">
    <name type="scientific">Cephalotrichum gorgonifer</name>
    <dbReference type="NCBI Taxonomy" id="2041049"/>
    <lineage>
        <taxon>Eukaryota</taxon>
        <taxon>Fungi</taxon>
        <taxon>Dikarya</taxon>
        <taxon>Ascomycota</taxon>
        <taxon>Pezizomycotina</taxon>
        <taxon>Sordariomycetes</taxon>
        <taxon>Hypocreomycetidae</taxon>
        <taxon>Microascales</taxon>
        <taxon>Microascaceae</taxon>
        <taxon>Cephalotrichum</taxon>
    </lineage>
</organism>
<dbReference type="EMBL" id="ONZQ02000008">
    <property type="protein sequence ID" value="SPO03384.1"/>
    <property type="molecule type" value="Genomic_DNA"/>
</dbReference>
<feature type="transmembrane region" description="Helical" evidence="2">
    <location>
        <begin position="109"/>
        <end position="129"/>
    </location>
</feature>
<name>A0AAE8N0Y7_9PEZI</name>
<keyword evidence="4" id="KW-1185">Reference proteome</keyword>
<evidence type="ECO:0000313" key="3">
    <source>
        <dbReference type="EMBL" id="SPO03384.1"/>
    </source>
</evidence>
<accession>A0AAE8N0Y7</accession>
<proteinExistence type="predicted"/>
<evidence type="ECO:0000256" key="2">
    <source>
        <dbReference type="SAM" id="Phobius"/>
    </source>
</evidence>
<evidence type="ECO:0000313" key="4">
    <source>
        <dbReference type="Proteomes" id="UP001187682"/>
    </source>
</evidence>
<keyword evidence="2" id="KW-1133">Transmembrane helix</keyword>
<comment type="caution">
    <text evidence="3">The sequence shown here is derived from an EMBL/GenBank/DDBJ whole genome shotgun (WGS) entry which is preliminary data.</text>
</comment>
<evidence type="ECO:0000256" key="1">
    <source>
        <dbReference type="SAM" id="MobiDB-lite"/>
    </source>
</evidence>
<gene>
    <name evidence="3" type="ORF">DNG_06067</name>
</gene>
<feature type="compositionally biased region" description="Low complexity" evidence="1">
    <location>
        <begin position="32"/>
        <end position="45"/>
    </location>
</feature>
<reference evidence="3" key="1">
    <citation type="submission" date="2018-03" db="EMBL/GenBank/DDBJ databases">
        <authorList>
            <person name="Guldener U."/>
        </authorList>
    </citation>
    <scope>NUCLEOTIDE SEQUENCE</scope>
</reference>
<dbReference type="AlphaFoldDB" id="A0AAE8N0Y7"/>
<keyword evidence="2" id="KW-0472">Membrane</keyword>
<feature type="region of interest" description="Disordered" evidence="1">
    <location>
        <begin position="24"/>
        <end position="71"/>
    </location>
</feature>
<keyword evidence="2" id="KW-0812">Transmembrane</keyword>
<dbReference type="Proteomes" id="UP001187682">
    <property type="component" value="Unassembled WGS sequence"/>
</dbReference>
<sequence>MSPPTRLALTSWAALGGRPVSRALSTTRHLAKAPPAKKSPAQQKPLILEKPAKFNPPSHGAKLPSRKRMPQHYGGALPKEELKAQETREYPTMMAPKGTWAHWFWTNRLIHVFITTGTLLVLGIATYFINFTHTSPFKHLIPPVSDAYDQPITFLRTWMSVLSVHYEDANRKAFESRSRKMDDVLKRQAFQRAHETEKGPMEKYFGFGRQEPEEDTTAKVEEQQAEAPAAEQKPKKWFGIF</sequence>
<feature type="region of interest" description="Disordered" evidence="1">
    <location>
        <begin position="203"/>
        <end position="233"/>
    </location>
</feature>